<dbReference type="Proteomes" id="UP001627154">
    <property type="component" value="Unassembled WGS sequence"/>
</dbReference>
<accession>A0ABD2WVD7</accession>
<comment type="caution">
    <text evidence="1">The sequence shown here is derived from an EMBL/GenBank/DDBJ whole genome shotgun (WGS) entry which is preliminary data.</text>
</comment>
<dbReference type="AlphaFoldDB" id="A0ABD2WVD7"/>
<evidence type="ECO:0008006" key="3">
    <source>
        <dbReference type="Google" id="ProtNLM"/>
    </source>
</evidence>
<reference evidence="1 2" key="1">
    <citation type="journal article" date="2024" name="bioRxiv">
        <title>A reference genome for Trichogramma kaykai: A tiny desert-dwelling parasitoid wasp with competing sex-ratio distorters.</title>
        <authorList>
            <person name="Culotta J."/>
            <person name="Lindsey A.R."/>
        </authorList>
    </citation>
    <scope>NUCLEOTIDE SEQUENCE [LARGE SCALE GENOMIC DNA]</scope>
    <source>
        <strain evidence="1 2">KSX58</strain>
    </source>
</reference>
<dbReference type="EMBL" id="JBJJXI010000069">
    <property type="protein sequence ID" value="KAL3396705.1"/>
    <property type="molecule type" value="Genomic_DNA"/>
</dbReference>
<protein>
    <recommendedName>
        <fullName evidence="3">Reverse transcriptase zinc-binding domain-containing protein</fullName>
    </recommendedName>
</protein>
<evidence type="ECO:0000313" key="1">
    <source>
        <dbReference type="EMBL" id="KAL3396705.1"/>
    </source>
</evidence>
<sequence>MAGIPSLALLANERSRIYLRRTEDAKKEERLETLRKWQEQWDRSTKGRWTHRLIPNIREWVERKHGEVNYHLTQLLSGHGYFRRHSQRYDNTINAQCPTCPHMVEDAEHVFFHCWRFDEERRRLNVLCQEEMTPENIIGLMLTSEPNWHVVASFAHVVVTRLRHKEMARRR</sequence>
<name>A0ABD2WVD7_9HYME</name>
<evidence type="ECO:0000313" key="2">
    <source>
        <dbReference type="Proteomes" id="UP001627154"/>
    </source>
</evidence>
<proteinExistence type="predicted"/>
<gene>
    <name evidence="1" type="ORF">TKK_009307</name>
</gene>
<keyword evidence="2" id="KW-1185">Reference proteome</keyword>
<organism evidence="1 2">
    <name type="scientific">Trichogramma kaykai</name>
    <dbReference type="NCBI Taxonomy" id="54128"/>
    <lineage>
        <taxon>Eukaryota</taxon>
        <taxon>Metazoa</taxon>
        <taxon>Ecdysozoa</taxon>
        <taxon>Arthropoda</taxon>
        <taxon>Hexapoda</taxon>
        <taxon>Insecta</taxon>
        <taxon>Pterygota</taxon>
        <taxon>Neoptera</taxon>
        <taxon>Endopterygota</taxon>
        <taxon>Hymenoptera</taxon>
        <taxon>Apocrita</taxon>
        <taxon>Proctotrupomorpha</taxon>
        <taxon>Chalcidoidea</taxon>
        <taxon>Trichogrammatidae</taxon>
        <taxon>Trichogramma</taxon>
    </lineage>
</organism>